<keyword evidence="3" id="KW-1185">Reference proteome</keyword>
<dbReference type="Proteomes" id="UP000596661">
    <property type="component" value="Unassembled WGS sequence"/>
</dbReference>
<evidence type="ECO:0000256" key="1">
    <source>
        <dbReference type="SAM" id="MobiDB-lite"/>
    </source>
</evidence>
<proteinExistence type="predicted"/>
<dbReference type="Gramene" id="evm.model.ctgX87.1">
    <property type="protein sequence ID" value="cds.evm.model.ctgX87.1"/>
    <property type="gene ID" value="evm.TU.ctgX87.1"/>
</dbReference>
<sequence>PRSEPHVDIEGIDLEMDQLQDAIGQMQGQFQTMHQEQTQARAALTESPANQRREFKSWLEDHAREMRRRQDDQDCHTQEVADAKGRGNPNTNGDHGGKASGRTPQQIVEGKLTTNAFSNQWRGQ</sequence>
<evidence type="ECO:0000313" key="2">
    <source>
        <dbReference type="EnsemblPlants" id="cds.evm.model.ctgX87.1"/>
    </source>
</evidence>
<name>A0A803QSU7_CANSA</name>
<feature type="compositionally biased region" description="Basic and acidic residues" evidence="1">
    <location>
        <begin position="63"/>
        <end position="85"/>
    </location>
</feature>
<dbReference type="AlphaFoldDB" id="A0A803QSU7"/>
<feature type="region of interest" description="Disordered" evidence="1">
    <location>
        <begin position="63"/>
        <end position="124"/>
    </location>
</feature>
<reference evidence="2" key="1">
    <citation type="submission" date="2021-03" db="UniProtKB">
        <authorList>
            <consortium name="EnsemblPlants"/>
        </authorList>
    </citation>
    <scope>IDENTIFICATION</scope>
</reference>
<protein>
    <submittedName>
        <fullName evidence="2">Uncharacterized protein</fullName>
    </submittedName>
</protein>
<feature type="compositionally biased region" description="Polar residues" evidence="1">
    <location>
        <begin position="102"/>
        <end position="124"/>
    </location>
</feature>
<accession>A0A803QSU7</accession>
<dbReference type="EnsemblPlants" id="evm.model.ctgX87.1">
    <property type="protein sequence ID" value="cds.evm.model.ctgX87.1"/>
    <property type="gene ID" value="evm.TU.ctgX87.1"/>
</dbReference>
<organism evidence="2 3">
    <name type="scientific">Cannabis sativa</name>
    <name type="common">Hemp</name>
    <name type="synonym">Marijuana</name>
    <dbReference type="NCBI Taxonomy" id="3483"/>
    <lineage>
        <taxon>Eukaryota</taxon>
        <taxon>Viridiplantae</taxon>
        <taxon>Streptophyta</taxon>
        <taxon>Embryophyta</taxon>
        <taxon>Tracheophyta</taxon>
        <taxon>Spermatophyta</taxon>
        <taxon>Magnoliopsida</taxon>
        <taxon>eudicotyledons</taxon>
        <taxon>Gunneridae</taxon>
        <taxon>Pentapetalae</taxon>
        <taxon>rosids</taxon>
        <taxon>fabids</taxon>
        <taxon>Rosales</taxon>
        <taxon>Cannabaceae</taxon>
        <taxon>Cannabis</taxon>
    </lineage>
</organism>
<evidence type="ECO:0000313" key="3">
    <source>
        <dbReference type="Proteomes" id="UP000596661"/>
    </source>
</evidence>